<dbReference type="PANTHER" id="PTHR21521">
    <property type="entry name" value="AMUN, ISOFORM A"/>
    <property type="match status" value="1"/>
</dbReference>
<protein>
    <submittedName>
        <fullName evidence="2">Uncharacterized protein</fullName>
    </submittedName>
</protein>
<dbReference type="KEGG" id="pic:PICST_29697"/>
<dbReference type="HOGENOM" id="CLU_070142_0_0_1"/>
<dbReference type="RefSeq" id="XP_001382410.2">
    <property type="nucleotide sequence ID" value="XM_001382373.1"/>
</dbReference>
<dbReference type="PANTHER" id="PTHR21521:SF0">
    <property type="entry name" value="AMUN, ISOFORM A"/>
    <property type="match status" value="1"/>
</dbReference>
<evidence type="ECO:0000313" key="3">
    <source>
        <dbReference type="Proteomes" id="UP000002258"/>
    </source>
</evidence>
<feature type="region of interest" description="Disordered" evidence="1">
    <location>
        <begin position="260"/>
        <end position="300"/>
    </location>
</feature>
<dbReference type="OrthoDB" id="8249012at2759"/>
<proteinExistence type="predicted"/>
<reference evidence="2 3" key="1">
    <citation type="journal article" date="2007" name="Nat. Biotechnol.">
        <title>Genome sequence of the lignocellulose-bioconverting and xylose-fermenting yeast Pichia stipitis.</title>
        <authorList>
            <person name="Jeffries T.W."/>
            <person name="Grigoriev I.V."/>
            <person name="Grimwood J."/>
            <person name="Laplaza J.M."/>
            <person name="Aerts A."/>
            <person name="Salamov A."/>
            <person name="Schmutz J."/>
            <person name="Lindquist E."/>
            <person name="Dehal P."/>
            <person name="Shapiro H."/>
            <person name="Jin Y.S."/>
            <person name="Passoth V."/>
            <person name="Richardson P.M."/>
        </authorList>
    </citation>
    <scope>NUCLEOTIDE SEQUENCE [LARGE SCALE GENOMIC DNA]</scope>
    <source>
        <strain evidence="3">ATCC 58785 / CBS 6054 / NBRC 10063 / NRRL Y-11545</strain>
    </source>
</reference>
<dbReference type="eggNOG" id="ENOG502QR55">
    <property type="taxonomic scope" value="Eukaryota"/>
</dbReference>
<dbReference type="Proteomes" id="UP000002258">
    <property type="component" value="Chromosome 2"/>
</dbReference>
<name>A3LNT0_PICST</name>
<dbReference type="STRING" id="322104.A3LNT0"/>
<dbReference type="GeneID" id="4837315"/>
<feature type="compositionally biased region" description="Basic and acidic residues" evidence="1">
    <location>
        <begin position="260"/>
        <end position="286"/>
    </location>
</feature>
<organism evidence="2 3">
    <name type="scientific">Scheffersomyces stipitis (strain ATCC 58785 / CBS 6054 / NBRC 10063 / NRRL Y-11545)</name>
    <name type="common">Yeast</name>
    <name type="synonym">Pichia stipitis</name>
    <dbReference type="NCBI Taxonomy" id="322104"/>
    <lineage>
        <taxon>Eukaryota</taxon>
        <taxon>Fungi</taxon>
        <taxon>Dikarya</taxon>
        <taxon>Ascomycota</taxon>
        <taxon>Saccharomycotina</taxon>
        <taxon>Pichiomycetes</taxon>
        <taxon>Debaryomycetaceae</taxon>
        <taxon>Scheffersomyces</taxon>
    </lineage>
</organism>
<keyword evidence="3" id="KW-1185">Reference proteome</keyword>
<sequence length="300" mass="34292">MPTSISILQEAASRLYPAIITELSSQSTKKYRNDKLSFSDLTAWRNEELPQKLKSLYDDKKEAYLTKDELRLLLDWKLANGKFRPTLPKLIDSNDANDVELITKDGLGILLDFVADKDASFWKEVDEQDLQNYTTVVKKSLKKLCELRGVGPATGSLILSLVTKIAPHFTPPFFSDESFLYYVVDSIRPGTKIKYNVKEYFEELLPVYYGIVSLHPELTFDTLEKGAWSLKSYALLRIDKLINVKLPFETTEDDLQKFSEESTGVLKKEPKREPKEVAAIKRKAEAESNPPTKRTKRTTK</sequence>
<gene>
    <name evidence="2" type="ORF">PICST_29697</name>
</gene>
<dbReference type="AlphaFoldDB" id="A3LNT0"/>
<dbReference type="EMBL" id="CP000496">
    <property type="protein sequence ID" value="ABN64381.2"/>
    <property type="molecule type" value="Genomic_DNA"/>
</dbReference>
<dbReference type="InParanoid" id="A3LNT0"/>
<evidence type="ECO:0000313" key="2">
    <source>
        <dbReference type="EMBL" id="ABN64381.2"/>
    </source>
</evidence>
<dbReference type="OMA" id="SDEAFMY"/>
<accession>A3LNT0</accession>
<evidence type="ECO:0000256" key="1">
    <source>
        <dbReference type="SAM" id="MobiDB-lite"/>
    </source>
</evidence>